<keyword evidence="7" id="KW-0963">Cytoplasm</keyword>
<protein>
    <recommendedName>
        <fullName evidence="5">Oxygen sensor histidine kinase NreB</fullName>
        <ecNumber evidence="4">2.7.13.3</ecNumber>
    </recommendedName>
    <alternativeName>
        <fullName evidence="15">Nitrogen regulation protein B</fullName>
    </alternativeName>
</protein>
<dbReference type="InterPro" id="IPR004358">
    <property type="entry name" value="Sig_transdc_His_kin-like_C"/>
</dbReference>
<evidence type="ECO:0000313" key="17">
    <source>
        <dbReference type="EMBL" id="GAA4559452.1"/>
    </source>
</evidence>
<evidence type="ECO:0000256" key="8">
    <source>
        <dbReference type="ARBA" id="ARBA00022679"/>
    </source>
</evidence>
<evidence type="ECO:0000256" key="4">
    <source>
        <dbReference type="ARBA" id="ARBA00012438"/>
    </source>
</evidence>
<dbReference type="Proteomes" id="UP001501598">
    <property type="component" value="Unassembled WGS sequence"/>
</dbReference>
<comment type="caution">
    <text evidence="17">The sequence shown here is derived from an EMBL/GenBank/DDBJ whole genome shotgun (WGS) entry which is preliminary data.</text>
</comment>
<keyword evidence="10" id="KW-0418">Kinase</keyword>
<dbReference type="Gene3D" id="1.20.5.1930">
    <property type="match status" value="1"/>
</dbReference>
<dbReference type="PANTHER" id="PTHR24421">
    <property type="entry name" value="NITRATE/NITRITE SENSOR PROTEIN NARX-RELATED"/>
    <property type="match status" value="1"/>
</dbReference>
<dbReference type="CDD" id="cd16917">
    <property type="entry name" value="HATPase_UhpB-NarQ-NarX-like"/>
    <property type="match status" value="1"/>
</dbReference>
<comment type="function">
    <text evidence="14">Member of the two-component regulatory system NreB/NreC involved in the control of dissimilatory nitrate/nitrite reduction in response to oxygen. NreB functions as a direct oxygen sensor histidine kinase which is autophosphorylated, in the absence of oxygen, probably at the conserved histidine residue, and transfers its phosphate group probably to a conserved aspartate residue of NreC. NreB/NreC activates the expression of the nitrate (narGHJI) and nitrite (nir) reductase operons, as well as the putative nitrate transporter gene narT.</text>
</comment>
<evidence type="ECO:0000256" key="6">
    <source>
        <dbReference type="ARBA" id="ARBA00022485"/>
    </source>
</evidence>
<evidence type="ECO:0000256" key="3">
    <source>
        <dbReference type="ARBA" id="ARBA00004496"/>
    </source>
</evidence>
<dbReference type="InterPro" id="IPR005467">
    <property type="entry name" value="His_kinase_dom"/>
</dbReference>
<keyword evidence="6" id="KW-0004">4Fe-4S</keyword>
<keyword evidence="8" id="KW-0808">Transferase</keyword>
<dbReference type="InterPro" id="IPR050482">
    <property type="entry name" value="Sensor_HK_TwoCompSys"/>
</dbReference>
<evidence type="ECO:0000256" key="2">
    <source>
        <dbReference type="ARBA" id="ARBA00001966"/>
    </source>
</evidence>
<dbReference type="Gene3D" id="3.30.565.10">
    <property type="entry name" value="Histidine kinase-like ATPase, C-terminal domain"/>
    <property type="match status" value="1"/>
</dbReference>
<evidence type="ECO:0000256" key="10">
    <source>
        <dbReference type="ARBA" id="ARBA00022777"/>
    </source>
</evidence>
<dbReference type="SUPFAM" id="SSF55781">
    <property type="entry name" value="GAF domain-like"/>
    <property type="match status" value="1"/>
</dbReference>
<dbReference type="EC" id="2.7.13.3" evidence="4"/>
<comment type="catalytic activity">
    <reaction evidence="1">
        <text>ATP + protein L-histidine = ADP + protein N-phospho-L-histidine.</text>
        <dbReference type="EC" id="2.7.13.3"/>
    </reaction>
</comment>
<evidence type="ECO:0000256" key="5">
    <source>
        <dbReference type="ARBA" id="ARBA00017322"/>
    </source>
</evidence>
<dbReference type="Gene3D" id="3.30.450.40">
    <property type="match status" value="1"/>
</dbReference>
<dbReference type="InterPro" id="IPR011712">
    <property type="entry name" value="Sig_transdc_His_kin_sub3_dim/P"/>
</dbReference>
<gene>
    <name evidence="17" type="ORF">GCM10023175_67400</name>
</gene>
<name>A0ABP8S3T0_9PSEU</name>
<evidence type="ECO:0000256" key="14">
    <source>
        <dbReference type="ARBA" id="ARBA00024827"/>
    </source>
</evidence>
<evidence type="ECO:0000256" key="13">
    <source>
        <dbReference type="ARBA" id="ARBA00023014"/>
    </source>
</evidence>
<keyword evidence="12" id="KW-0902">Two-component regulatory system</keyword>
<dbReference type="PANTHER" id="PTHR24421:SF61">
    <property type="entry name" value="OXYGEN SENSOR HISTIDINE KINASE NREB"/>
    <property type="match status" value="1"/>
</dbReference>
<dbReference type="InterPro" id="IPR029016">
    <property type="entry name" value="GAF-like_dom_sf"/>
</dbReference>
<dbReference type="RefSeq" id="WP_345427322.1">
    <property type="nucleotide sequence ID" value="NZ_BAABGT010000121.1"/>
</dbReference>
<comment type="cofactor">
    <cofactor evidence="2">
        <name>[4Fe-4S] cluster</name>
        <dbReference type="ChEBI" id="CHEBI:49883"/>
    </cofactor>
</comment>
<comment type="subcellular location">
    <subcellularLocation>
        <location evidence="3">Cytoplasm</location>
    </subcellularLocation>
</comment>
<dbReference type="InterPro" id="IPR003594">
    <property type="entry name" value="HATPase_dom"/>
</dbReference>
<dbReference type="Pfam" id="PF07730">
    <property type="entry name" value="HisKA_3"/>
    <property type="match status" value="1"/>
</dbReference>
<organism evidence="17 18">
    <name type="scientific">Pseudonocardia xishanensis</name>
    <dbReference type="NCBI Taxonomy" id="630995"/>
    <lineage>
        <taxon>Bacteria</taxon>
        <taxon>Bacillati</taxon>
        <taxon>Actinomycetota</taxon>
        <taxon>Actinomycetes</taxon>
        <taxon>Pseudonocardiales</taxon>
        <taxon>Pseudonocardiaceae</taxon>
        <taxon>Pseudonocardia</taxon>
    </lineage>
</organism>
<dbReference type="PRINTS" id="PR00344">
    <property type="entry name" value="BCTRLSENSOR"/>
</dbReference>
<keyword evidence="18" id="KW-1185">Reference proteome</keyword>
<accession>A0ABP8S3T0</accession>
<keyword evidence="9" id="KW-0479">Metal-binding</keyword>
<evidence type="ECO:0000256" key="9">
    <source>
        <dbReference type="ARBA" id="ARBA00022723"/>
    </source>
</evidence>
<evidence type="ECO:0000313" key="18">
    <source>
        <dbReference type="Proteomes" id="UP001501598"/>
    </source>
</evidence>
<reference evidence="18" key="1">
    <citation type="journal article" date="2019" name="Int. J. Syst. Evol. Microbiol.">
        <title>The Global Catalogue of Microorganisms (GCM) 10K type strain sequencing project: providing services to taxonomists for standard genome sequencing and annotation.</title>
        <authorList>
            <consortium name="The Broad Institute Genomics Platform"/>
            <consortium name="The Broad Institute Genome Sequencing Center for Infectious Disease"/>
            <person name="Wu L."/>
            <person name="Ma J."/>
        </authorList>
    </citation>
    <scope>NUCLEOTIDE SEQUENCE [LARGE SCALE GENOMIC DNA]</scope>
    <source>
        <strain evidence="18">JCM 17906</strain>
    </source>
</reference>
<evidence type="ECO:0000256" key="1">
    <source>
        <dbReference type="ARBA" id="ARBA00000085"/>
    </source>
</evidence>
<evidence type="ECO:0000256" key="15">
    <source>
        <dbReference type="ARBA" id="ARBA00030800"/>
    </source>
</evidence>
<dbReference type="Pfam" id="PF02518">
    <property type="entry name" value="HATPase_c"/>
    <property type="match status" value="1"/>
</dbReference>
<keyword evidence="13" id="KW-0411">Iron-sulfur</keyword>
<evidence type="ECO:0000256" key="7">
    <source>
        <dbReference type="ARBA" id="ARBA00022490"/>
    </source>
</evidence>
<dbReference type="SUPFAM" id="SSF55874">
    <property type="entry name" value="ATPase domain of HSP90 chaperone/DNA topoisomerase II/histidine kinase"/>
    <property type="match status" value="1"/>
</dbReference>
<dbReference type="EMBL" id="BAABGT010000121">
    <property type="protein sequence ID" value="GAA4559452.1"/>
    <property type="molecule type" value="Genomic_DNA"/>
</dbReference>
<evidence type="ECO:0000256" key="11">
    <source>
        <dbReference type="ARBA" id="ARBA00023004"/>
    </source>
</evidence>
<sequence length="382" mass="40314">MCYMVTSIDDVRNLVAAARGLSGLVDLDALTTRAGRRMHALIGLDIAAISVVVRPDELSVASVEGLPEAQVGARSPRGRGLGWRAFELDDTPTASLPDSTLDDPLAAAAAQAGIRHLMACPVEFGGAPLGALYVGTRTENQPDLRVAALLWEFAASLGPLMSTALRVRKAGESAVLTERARIAHQLHDTAEQLLFGISLSAEQIRESVDDPAEIIVLSKRIEHDAAEVSQRLRGAMHTLLPPRDALVVAVRHDVERFSARSRIAAEAVVLGTPVASPDHVDEVVASVVSEGLHNVERHSDASSVMVTLTYRPLGLAVLIQDDGRGLPQPPATIAAGLPGKSRGLGLSSLRQRVRALGGTLDLRNGEDGGASLLVTLPLPDQP</sequence>
<feature type="domain" description="Histidine kinase" evidence="16">
    <location>
        <begin position="275"/>
        <end position="380"/>
    </location>
</feature>
<keyword evidence="11" id="KW-0408">Iron</keyword>
<proteinExistence type="predicted"/>
<evidence type="ECO:0000256" key="12">
    <source>
        <dbReference type="ARBA" id="ARBA00023012"/>
    </source>
</evidence>
<dbReference type="SMART" id="SM00387">
    <property type="entry name" value="HATPase_c"/>
    <property type="match status" value="1"/>
</dbReference>
<dbReference type="InterPro" id="IPR036890">
    <property type="entry name" value="HATPase_C_sf"/>
</dbReference>
<evidence type="ECO:0000259" key="16">
    <source>
        <dbReference type="PROSITE" id="PS50109"/>
    </source>
</evidence>
<dbReference type="PROSITE" id="PS50109">
    <property type="entry name" value="HIS_KIN"/>
    <property type="match status" value="1"/>
</dbReference>